<dbReference type="Proteomes" id="UP000095282">
    <property type="component" value="Unplaced"/>
</dbReference>
<feature type="coiled-coil region" evidence="1">
    <location>
        <begin position="137"/>
        <end position="189"/>
    </location>
</feature>
<evidence type="ECO:0000313" key="4">
    <source>
        <dbReference type="WBParaSite" id="Csp11.Scaffold629.g9284.t1"/>
    </source>
</evidence>
<dbReference type="AlphaFoldDB" id="A0A1I7UH63"/>
<feature type="compositionally biased region" description="Acidic residues" evidence="2">
    <location>
        <begin position="53"/>
        <end position="101"/>
    </location>
</feature>
<sequence>MNIENYRKLQAALNAAYSEQSTTENKPRVGNVSVFPMLNLGEVKYELGLNEKEGEEDSDEGEEDEEEYEEDEEDCEGEEDSEGEDEEEEGEEEESDEEDENERLSRSIQINTDNIKQLCAQVALLSRFQPNTDYQDKKELGAENKILKAEIADMKEMFKAATQRMTEDSIARKKETERLEKKLEEANKEPARLQGILDEMCIGIKTAIGFLESCKDHPTAIQKITALQNENDALKADLKFAKAQNDELQELRRKEEANHAKELTFLDQEVEKIRDQMKVADEMVERKGKENRELREEMDEVRESSAKTIREMEFKLIKHETGTEKWSEMNEKFKKQRVQLVEIGKALKQLSEEVISK</sequence>
<keyword evidence="1" id="KW-0175">Coiled coil</keyword>
<accession>A0A1I7UH63</accession>
<feature type="region of interest" description="Disordered" evidence="2">
    <location>
        <begin position="45"/>
        <end position="104"/>
    </location>
</feature>
<evidence type="ECO:0000256" key="2">
    <source>
        <dbReference type="SAM" id="MobiDB-lite"/>
    </source>
</evidence>
<feature type="coiled-coil region" evidence="1">
    <location>
        <begin position="224"/>
        <end position="311"/>
    </location>
</feature>
<reference evidence="4" key="1">
    <citation type="submission" date="2016-11" db="UniProtKB">
        <authorList>
            <consortium name="WormBaseParasite"/>
        </authorList>
    </citation>
    <scope>IDENTIFICATION</scope>
</reference>
<name>A0A1I7UH63_9PELO</name>
<evidence type="ECO:0000256" key="1">
    <source>
        <dbReference type="SAM" id="Coils"/>
    </source>
</evidence>
<proteinExistence type="predicted"/>
<organism evidence="3 4">
    <name type="scientific">Caenorhabditis tropicalis</name>
    <dbReference type="NCBI Taxonomy" id="1561998"/>
    <lineage>
        <taxon>Eukaryota</taxon>
        <taxon>Metazoa</taxon>
        <taxon>Ecdysozoa</taxon>
        <taxon>Nematoda</taxon>
        <taxon>Chromadorea</taxon>
        <taxon>Rhabditida</taxon>
        <taxon>Rhabditina</taxon>
        <taxon>Rhabditomorpha</taxon>
        <taxon>Rhabditoidea</taxon>
        <taxon>Rhabditidae</taxon>
        <taxon>Peloderinae</taxon>
        <taxon>Caenorhabditis</taxon>
    </lineage>
</organism>
<evidence type="ECO:0000313" key="3">
    <source>
        <dbReference type="Proteomes" id="UP000095282"/>
    </source>
</evidence>
<protein>
    <submittedName>
        <fullName evidence="4">Myosin-7-like</fullName>
    </submittedName>
</protein>
<dbReference type="WBParaSite" id="Csp11.Scaffold629.g9284.t1">
    <property type="protein sequence ID" value="Csp11.Scaffold629.g9284.t1"/>
    <property type="gene ID" value="Csp11.Scaffold629.g9284"/>
</dbReference>
<keyword evidence="3" id="KW-1185">Reference proteome</keyword>